<protein>
    <submittedName>
        <fullName evidence="2">31325_t:CDS:1</fullName>
    </submittedName>
</protein>
<proteinExistence type="predicted"/>
<feature type="non-terminal residue" evidence="2">
    <location>
        <position position="1"/>
    </location>
</feature>
<dbReference type="EMBL" id="CAJVQB010037655">
    <property type="protein sequence ID" value="CAG8825425.1"/>
    <property type="molecule type" value="Genomic_DNA"/>
</dbReference>
<feature type="signal peptide" evidence="1">
    <location>
        <begin position="1"/>
        <end position="17"/>
    </location>
</feature>
<comment type="caution">
    <text evidence="2">The sequence shown here is derived from an EMBL/GenBank/DDBJ whole genome shotgun (WGS) entry which is preliminary data.</text>
</comment>
<dbReference type="PANTHER" id="PTHR31424">
    <property type="entry name" value="PROTEIN CBG23806"/>
    <property type="match status" value="1"/>
</dbReference>
<gene>
    <name evidence="2" type="ORF">GMARGA_LOCUS28840</name>
</gene>
<keyword evidence="3" id="KW-1185">Reference proteome</keyword>
<organism evidence="2 3">
    <name type="scientific">Gigaspora margarita</name>
    <dbReference type="NCBI Taxonomy" id="4874"/>
    <lineage>
        <taxon>Eukaryota</taxon>
        <taxon>Fungi</taxon>
        <taxon>Fungi incertae sedis</taxon>
        <taxon>Mucoromycota</taxon>
        <taxon>Glomeromycotina</taxon>
        <taxon>Glomeromycetes</taxon>
        <taxon>Diversisporales</taxon>
        <taxon>Gigasporaceae</taxon>
        <taxon>Gigaspora</taxon>
    </lineage>
</organism>
<sequence>ADLKFLAICLGLNAANSTYFCPWCNVNKNQYEDTQADWRITKTMEQLRLNWKNTNGYINAPLFNMIPLENWVCDELHVLLRIYDRLWTLVIAEIKSRGLFNDITRKIIVDEMKRINISFQFWEIHGSNNWDFTPLMGQDKLKVLQLFNLGVLFRPSRAKLIRQLWDQFVILYQAFRNQETDPLQFKKDALSWLNLFLTPSQGTSTDPNNATNGLYLPKYVKYVFLKLELIKMIMKKPP</sequence>
<name>A0ABN7WBK1_GIGMA</name>
<accession>A0ABN7WBK1</accession>
<reference evidence="2 3" key="1">
    <citation type="submission" date="2021-06" db="EMBL/GenBank/DDBJ databases">
        <authorList>
            <person name="Kallberg Y."/>
            <person name="Tangrot J."/>
            <person name="Rosling A."/>
        </authorList>
    </citation>
    <scope>NUCLEOTIDE SEQUENCE [LARGE SCALE GENOMIC DNA]</scope>
    <source>
        <strain evidence="2 3">120-4 pot B 10/14</strain>
    </source>
</reference>
<feature type="chain" id="PRO_5046688979" evidence="1">
    <location>
        <begin position="18"/>
        <end position="238"/>
    </location>
</feature>
<keyword evidence="1" id="KW-0732">Signal</keyword>
<evidence type="ECO:0000313" key="3">
    <source>
        <dbReference type="Proteomes" id="UP000789901"/>
    </source>
</evidence>
<dbReference type="PANTHER" id="PTHR31424:SF5">
    <property type="entry name" value="APPLE DOMAIN-CONTAINING PROTEIN"/>
    <property type="match status" value="1"/>
</dbReference>
<evidence type="ECO:0000313" key="2">
    <source>
        <dbReference type="EMBL" id="CAG8825425.1"/>
    </source>
</evidence>
<evidence type="ECO:0000256" key="1">
    <source>
        <dbReference type="SAM" id="SignalP"/>
    </source>
</evidence>
<dbReference type="Proteomes" id="UP000789901">
    <property type="component" value="Unassembled WGS sequence"/>
</dbReference>